<evidence type="ECO:0000313" key="1">
    <source>
        <dbReference type="Proteomes" id="UP000046392"/>
    </source>
</evidence>
<proteinExistence type="predicted"/>
<dbReference type="AlphaFoldDB" id="A0A0N5CF68"/>
<keyword evidence="1" id="KW-1185">Reference proteome</keyword>
<organism evidence="1 2">
    <name type="scientific">Strongyloides papillosus</name>
    <name type="common">Intestinal threadworm</name>
    <dbReference type="NCBI Taxonomy" id="174720"/>
    <lineage>
        <taxon>Eukaryota</taxon>
        <taxon>Metazoa</taxon>
        <taxon>Ecdysozoa</taxon>
        <taxon>Nematoda</taxon>
        <taxon>Chromadorea</taxon>
        <taxon>Rhabditida</taxon>
        <taxon>Tylenchina</taxon>
        <taxon>Panagrolaimomorpha</taxon>
        <taxon>Strongyloidoidea</taxon>
        <taxon>Strongyloididae</taxon>
        <taxon>Strongyloides</taxon>
    </lineage>
</organism>
<protein>
    <submittedName>
        <fullName evidence="2">PPP1R35_C domain-containing protein</fullName>
    </submittedName>
</protein>
<sequence length="154" mass="17508">MSSSAAFVPFEGEELESSQYIFENLPPVESVYADVLLSGGINSQHDLEENIFNSPVKNVSKNTINTTTVNTQNLKISKCVFMDLAPYKNVKIEKVYFLSCPWKGWSGLAKIVPKSKPYTVTHLTFKKKVEQKKIPIEDSLNFSPYQPRQVAYFY</sequence>
<accession>A0A0N5CF68</accession>
<dbReference type="Proteomes" id="UP000046392">
    <property type="component" value="Unplaced"/>
</dbReference>
<name>A0A0N5CF68_STREA</name>
<dbReference type="WBParaSite" id="SPAL_0001650500.1">
    <property type="protein sequence ID" value="SPAL_0001650500.1"/>
    <property type="gene ID" value="SPAL_0001650500"/>
</dbReference>
<reference evidence="2" key="1">
    <citation type="submission" date="2017-02" db="UniProtKB">
        <authorList>
            <consortium name="WormBaseParasite"/>
        </authorList>
    </citation>
    <scope>IDENTIFICATION</scope>
</reference>
<evidence type="ECO:0000313" key="2">
    <source>
        <dbReference type="WBParaSite" id="SPAL_0001650500.1"/>
    </source>
</evidence>